<gene>
    <name evidence="2" type="ORF">RMAR1173_LOCUS21157</name>
</gene>
<protein>
    <recommendedName>
        <fullName evidence="3">Protein C10</fullName>
    </recommendedName>
</protein>
<dbReference type="InterPro" id="IPR026317">
    <property type="entry name" value="P_C10"/>
</dbReference>
<feature type="region of interest" description="Disordered" evidence="1">
    <location>
        <begin position="1"/>
        <end position="57"/>
    </location>
</feature>
<sequence length="164" mass="18608">MQQSLERQFFSDQRPKPESAPPSPPPLEQTVDAPRLVSRQSESRQAALPPASTDRQRRLSLTEVREIQVQQQALFSEATVQARLNEMRLAADFEEVRFLHRVQPLKLEVQLPLLKRYGFAETPQGMRDMERAVAAYMADQPDVGQAAKQVALLVMGDIWPEEGD</sequence>
<dbReference type="Pfam" id="PF14974">
    <property type="entry name" value="P_C10"/>
    <property type="match status" value="1"/>
</dbReference>
<accession>A0A7S2WWR5</accession>
<dbReference type="EMBL" id="HBHJ01031954">
    <property type="protein sequence ID" value="CAD9710164.1"/>
    <property type="molecule type" value="Transcribed_RNA"/>
</dbReference>
<evidence type="ECO:0008006" key="3">
    <source>
        <dbReference type="Google" id="ProtNLM"/>
    </source>
</evidence>
<evidence type="ECO:0000313" key="2">
    <source>
        <dbReference type="EMBL" id="CAD9710164.1"/>
    </source>
</evidence>
<proteinExistence type="predicted"/>
<reference evidence="2" key="1">
    <citation type="submission" date="2021-01" db="EMBL/GenBank/DDBJ databases">
        <authorList>
            <person name="Corre E."/>
            <person name="Pelletier E."/>
            <person name="Niang G."/>
            <person name="Scheremetjew M."/>
            <person name="Finn R."/>
            <person name="Kale V."/>
            <person name="Holt S."/>
            <person name="Cochrane G."/>
            <person name="Meng A."/>
            <person name="Brown T."/>
            <person name="Cohen L."/>
        </authorList>
    </citation>
    <scope>NUCLEOTIDE SEQUENCE</scope>
    <source>
        <strain evidence="2">CCMP1243</strain>
    </source>
</reference>
<dbReference type="AlphaFoldDB" id="A0A7S2WWR5"/>
<feature type="compositionally biased region" description="Pro residues" evidence="1">
    <location>
        <begin position="18"/>
        <end position="27"/>
    </location>
</feature>
<name>A0A7S2WWR5_9STRA</name>
<evidence type="ECO:0000256" key="1">
    <source>
        <dbReference type="SAM" id="MobiDB-lite"/>
    </source>
</evidence>
<organism evidence="2">
    <name type="scientific">Rhizochromulina marina</name>
    <dbReference type="NCBI Taxonomy" id="1034831"/>
    <lineage>
        <taxon>Eukaryota</taxon>
        <taxon>Sar</taxon>
        <taxon>Stramenopiles</taxon>
        <taxon>Ochrophyta</taxon>
        <taxon>Dictyochophyceae</taxon>
        <taxon>Rhizochromulinales</taxon>
        <taxon>Rhizochromulina</taxon>
    </lineage>
</organism>